<organism evidence="4 5">
    <name type="scientific">Lactobacillus hominis DSM 23910 = CRBIP 24.179</name>
    <dbReference type="NCBI Taxonomy" id="1423758"/>
    <lineage>
        <taxon>Bacteria</taxon>
        <taxon>Bacillati</taxon>
        <taxon>Bacillota</taxon>
        <taxon>Bacilli</taxon>
        <taxon>Lactobacillales</taxon>
        <taxon>Lactobacillaceae</taxon>
        <taxon>Lactobacillus</taxon>
    </lineage>
</organism>
<dbReference type="PATRIC" id="fig|1423758.3.peg.1605"/>
<protein>
    <submittedName>
        <fullName evidence="4">Phosphoglycerate mutase</fullName>
        <ecNumber evidence="4">3.1.3.73</ecNumber>
    </submittedName>
</protein>
<dbReference type="PANTHER" id="PTHR48100">
    <property type="entry name" value="BROAD-SPECIFICITY PHOSPHATASE YOR283W-RELATED"/>
    <property type="match status" value="1"/>
</dbReference>
<dbReference type="EC" id="3.1.3.73" evidence="4"/>
<reference evidence="4 5" key="1">
    <citation type="submission" date="2012-06" db="EMBL/GenBank/DDBJ databases">
        <title>Draft Genome Sequence of Lactobacillus hominis Strain CRBIP 24.179T, isolated from human intestine.</title>
        <authorList>
            <person name="Cousin S."/>
            <person name="Ma L."/>
            <person name="Bizet C."/>
            <person name="Loux V."/>
            <person name="Bouchier C."/>
            <person name="Clermont D."/>
            <person name="Creno S."/>
        </authorList>
    </citation>
    <scope>NUCLEOTIDE SEQUENCE [LARGE SCALE GENOMIC DNA]</scope>
    <source>
        <strain evidence="5">CRBIP 24.179T</strain>
    </source>
</reference>
<dbReference type="Proteomes" id="UP000009320">
    <property type="component" value="Unassembled WGS sequence"/>
</dbReference>
<dbReference type="OrthoDB" id="9782128at2"/>
<dbReference type="InterPro" id="IPR050275">
    <property type="entry name" value="PGM_Phosphatase"/>
</dbReference>
<name>I7JVB8_9LACO</name>
<dbReference type="GO" id="GO:0005737">
    <property type="term" value="C:cytoplasm"/>
    <property type="evidence" value="ECO:0007669"/>
    <property type="project" value="TreeGrafter"/>
</dbReference>
<comment type="caution">
    <text evidence="4">The sequence shown here is derived from an EMBL/GenBank/DDBJ whole genome shotgun (WGS) entry which is preliminary data.</text>
</comment>
<evidence type="ECO:0000256" key="3">
    <source>
        <dbReference type="PIRSR" id="PIRSR613078-3"/>
    </source>
</evidence>
<dbReference type="RefSeq" id="WP_008471680.1">
    <property type="nucleotide sequence ID" value="NZ_AYZP01000004.1"/>
</dbReference>
<feature type="site" description="Transition state stabilizer" evidence="3">
    <location>
        <position position="151"/>
    </location>
</feature>
<feature type="active site" description="Proton donor/acceptor" evidence="1">
    <location>
        <position position="81"/>
    </location>
</feature>
<dbReference type="Gene3D" id="3.40.50.1240">
    <property type="entry name" value="Phosphoglycerate mutase-like"/>
    <property type="match status" value="1"/>
</dbReference>
<feature type="binding site" evidence="2">
    <location>
        <position position="58"/>
    </location>
    <ligand>
        <name>substrate</name>
    </ligand>
</feature>
<dbReference type="PANTHER" id="PTHR48100:SF1">
    <property type="entry name" value="HISTIDINE PHOSPHATASE FAMILY PROTEIN-RELATED"/>
    <property type="match status" value="1"/>
</dbReference>
<proteinExistence type="predicted"/>
<evidence type="ECO:0000313" key="4">
    <source>
        <dbReference type="EMBL" id="CCI82561.1"/>
    </source>
</evidence>
<dbReference type="Pfam" id="PF00300">
    <property type="entry name" value="His_Phos_1"/>
    <property type="match status" value="1"/>
</dbReference>
<sequence>MKLILVRHGVSEHNKGDLISGGASNPDLSAEGIAGVKKVSRNFDESQVDLVYASPLIRAKRTAEILTKGRKTINLDPRLIEMQFGSWEGSDVTPLYENCSDAFDFMGMIGKDYTKYAQNAESYDDLVSRCQSFMVDLKQVASQKTVLVVCHGFTIRGLMAAIFGLDTSEITAQDNVTFTEINFDEANDFNPRLMSFNRALPAYYGAINS</sequence>
<keyword evidence="4" id="KW-0378">Hydrolase</keyword>
<dbReference type="SMART" id="SM00855">
    <property type="entry name" value="PGAM"/>
    <property type="match status" value="1"/>
</dbReference>
<dbReference type="InterPro" id="IPR013078">
    <property type="entry name" value="His_Pase_superF_clade-1"/>
</dbReference>
<dbReference type="STRING" id="1423758.FC41_GL001581"/>
<feature type="active site" description="Tele-phosphohistidine intermediate" evidence="1">
    <location>
        <position position="8"/>
    </location>
</feature>
<evidence type="ECO:0000313" key="5">
    <source>
        <dbReference type="Proteomes" id="UP000009320"/>
    </source>
</evidence>
<evidence type="ECO:0000256" key="1">
    <source>
        <dbReference type="PIRSR" id="PIRSR613078-1"/>
    </source>
</evidence>
<dbReference type="SUPFAM" id="SSF53254">
    <property type="entry name" value="Phosphoglycerate mutase-like"/>
    <property type="match status" value="1"/>
</dbReference>
<dbReference type="GO" id="GO:0043755">
    <property type="term" value="F:alpha-ribazole phosphatase activity"/>
    <property type="evidence" value="ECO:0007669"/>
    <property type="project" value="UniProtKB-EC"/>
</dbReference>
<dbReference type="EMBL" id="CAKE01000026">
    <property type="protein sequence ID" value="CCI82561.1"/>
    <property type="molecule type" value="Genomic_DNA"/>
</dbReference>
<gene>
    <name evidence="4" type="ORF">BN55_05530</name>
</gene>
<dbReference type="AlphaFoldDB" id="I7JVB8"/>
<dbReference type="eggNOG" id="COG0406">
    <property type="taxonomic scope" value="Bacteria"/>
</dbReference>
<feature type="binding site" evidence="2">
    <location>
        <begin position="7"/>
        <end position="14"/>
    </location>
    <ligand>
        <name>substrate</name>
    </ligand>
</feature>
<dbReference type="InterPro" id="IPR029033">
    <property type="entry name" value="His_PPase_superfam"/>
</dbReference>
<dbReference type="GeneID" id="82847765"/>
<dbReference type="CDD" id="cd07067">
    <property type="entry name" value="HP_PGM_like"/>
    <property type="match status" value="1"/>
</dbReference>
<evidence type="ECO:0000256" key="2">
    <source>
        <dbReference type="PIRSR" id="PIRSR613078-2"/>
    </source>
</evidence>
<accession>I7JVB8</accession>
<keyword evidence="5" id="KW-1185">Reference proteome</keyword>